<name>A0A0H5NZT8_NOCFR</name>
<keyword evidence="1" id="KW-0614">Plasmid</keyword>
<protein>
    <submittedName>
        <fullName evidence="1">Uncharacterized protein</fullName>
    </submittedName>
</protein>
<dbReference type="EMBL" id="LN868939">
    <property type="protein sequence ID" value="CRY81170.1"/>
    <property type="molecule type" value="Genomic_DNA"/>
</dbReference>
<evidence type="ECO:0000313" key="1">
    <source>
        <dbReference type="EMBL" id="CRY81170.1"/>
    </source>
</evidence>
<proteinExistence type="predicted"/>
<geneLocation type="plasmid" evidence="1">
    <name>2</name>
</geneLocation>
<dbReference type="RefSeq" id="WP_011212122.1">
    <property type="nucleotide sequence ID" value="NZ_CAACYE020000001.1"/>
</dbReference>
<dbReference type="AlphaFoldDB" id="A0A0H5NZT8"/>
<gene>
    <name evidence="1" type="ORF">ERS450000_04272</name>
</gene>
<dbReference type="KEGG" id="nfr:ERS450000_04272"/>
<dbReference type="GeneID" id="61136154"/>
<organism evidence="1 2">
    <name type="scientific">Nocardia farcinica</name>
    <dbReference type="NCBI Taxonomy" id="37329"/>
    <lineage>
        <taxon>Bacteria</taxon>
        <taxon>Bacillati</taxon>
        <taxon>Actinomycetota</taxon>
        <taxon>Actinomycetes</taxon>
        <taxon>Mycobacteriales</taxon>
        <taxon>Nocardiaceae</taxon>
        <taxon>Nocardia</taxon>
    </lineage>
</organism>
<evidence type="ECO:0000313" key="2">
    <source>
        <dbReference type="Proteomes" id="UP000057820"/>
    </source>
</evidence>
<dbReference type="Proteomes" id="UP000057820">
    <property type="component" value="Plasmid 2"/>
</dbReference>
<accession>A0A0H5NZT8</accession>
<sequence length="103" mass="11909">MGDGSTVVLEATDVWYYSRGDEAAFFAWLDRIPAVRSYGGRLSTLEIVVETPVDDDSLRELLALFHRYHIDLTQLRQLDNSRIGAWFRDPQKYWHEAIFGTSN</sequence>
<reference evidence="2" key="1">
    <citation type="submission" date="2015-03" db="EMBL/GenBank/DDBJ databases">
        <authorList>
            <consortium name="Pathogen Informatics"/>
        </authorList>
    </citation>
    <scope>NUCLEOTIDE SEQUENCE [LARGE SCALE GENOMIC DNA]</scope>
    <source>
        <strain evidence="2">NCTC11134</strain>
        <plasmid evidence="2">2</plasmid>
    </source>
</reference>